<accession>A0AA40I5Q8</accession>
<evidence type="ECO:0000256" key="3">
    <source>
        <dbReference type="ARBA" id="ARBA00022525"/>
    </source>
</evidence>
<sequence>MRPWVRMKLNPGSGRGRVPLDPAGARPYHQPPPQQSLAMKPLLIVFVFLISWDPALAGLNPISSEIHQKCYGNGICRLECYRSEMLVAYCMFQLECCVKGNPEP</sequence>
<comment type="similarity">
    <text evidence="2 6">Belongs to the beta-defensin family.</text>
</comment>
<evidence type="ECO:0000259" key="8">
    <source>
        <dbReference type="Pfam" id="PF13841"/>
    </source>
</evidence>
<dbReference type="InterPro" id="IPR025933">
    <property type="entry name" value="Beta_defensin_dom"/>
</dbReference>
<evidence type="ECO:0000313" key="9">
    <source>
        <dbReference type="EMBL" id="KAK1343032.1"/>
    </source>
</evidence>
<keyword evidence="4" id="KW-0732">Signal</keyword>
<dbReference type="AlphaFoldDB" id="A0AA40I5Q8"/>
<dbReference type="EMBL" id="JAULJE010000005">
    <property type="protein sequence ID" value="KAK1343032.1"/>
    <property type="molecule type" value="Genomic_DNA"/>
</dbReference>
<comment type="caution">
    <text evidence="9">The sequence shown here is derived from an EMBL/GenBank/DDBJ whole genome shotgun (WGS) entry which is preliminary data.</text>
</comment>
<comment type="function">
    <text evidence="6">Has antibacterial activity.</text>
</comment>
<keyword evidence="6" id="KW-0929">Antimicrobial</keyword>
<feature type="domain" description="Beta-defensin" evidence="8">
    <location>
        <begin position="69"/>
        <end position="97"/>
    </location>
</feature>
<keyword evidence="6" id="KW-0211">Defensin</keyword>
<evidence type="ECO:0000256" key="6">
    <source>
        <dbReference type="RuleBase" id="RU231113"/>
    </source>
</evidence>
<dbReference type="Proteomes" id="UP001177744">
    <property type="component" value="Unassembled WGS sequence"/>
</dbReference>
<keyword evidence="6" id="KW-0044">Antibiotic</keyword>
<organism evidence="9 10">
    <name type="scientific">Cnephaeus nilssonii</name>
    <name type="common">Northern bat</name>
    <name type="synonym">Eptesicus nilssonii</name>
    <dbReference type="NCBI Taxonomy" id="3371016"/>
    <lineage>
        <taxon>Eukaryota</taxon>
        <taxon>Metazoa</taxon>
        <taxon>Chordata</taxon>
        <taxon>Craniata</taxon>
        <taxon>Vertebrata</taxon>
        <taxon>Euteleostomi</taxon>
        <taxon>Mammalia</taxon>
        <taxon>Eutheria</taxon>
        <taxon>Laurasiatheria</taxon>
        <taxon>Chiroptera</taxon>
        <taxon>Yangochiroptera</taxon>
        <taxon>Vespertilionidae</taxon>
        <taxon>Cnephaeus</taxon>
    </lineage>
</organism>
<dbReference type="GO" id="GO:0045087">
    <property type="term" value="P:innate immune response"/>
    <property type="evidence" value="ECO:0007669"/>
    <property type="project" value="InterPro"/>
</dbReference>
<evidence type="ECO:0000313" key="10">
    <source>
        <dbReference type="Proteomes" id="UP001177744"/>
    </source>
</evidence>
<proteinExistence type="inferred from homology"/>
<gene>
    <name evidence="9" type="ORF">QTO34_015802</name>
</gene>
<evidence type="ECO:0000256" key="7">
    <source>
        <dbReference type="SAM" id="MobiDB-lite"/>
    </source>
</evidence>
<dbReference type="GO" id="GO:0005576">
    <property type="term" value="C:extracellular region"/>
    <property type="evidence" value="ECO:0007669"/>
    <property type="project" value="UniProtKB-SubCell"/>
</dbReference>
<keyword evidence="5" id="KW-1015">Disulfide bond</keyword>
<keyword evidence="10" id="KW-1185">Reference proteome</keyword>
<feature type="region of interest" description="Disordered" evidence="7">
    <location>
        <begin position="9"/>
        <end position="31"/>
    </location>
</feature>
<dbReference type="GO" id="GO:0042742">
    <property type="term" value="P:defense response to bacterium"/>
    <property type="evidence" value="ECO:0007669"/>
    <property type="project" value="UniProtKB-UniRule"/>
</dbReference>
<evidence type="ECO:0000256" key="5">
    <source>
        <dbReference type="ARBA" id="ARBA00023157"/>
    </source>
</evidence>
<evidence type="ECO:0000256" key="4">
    <source>
        <dbReference type="ARBA" id="ARBA00022729"/>
    </source>
</evidence>
<protein>
    <recommendedName>
        <fullName evidence="6">Beta-defensin</fullName>
    </recommendedName>
</protein>
<comment type="subcellular location">
    <subcellularLocation>
        <location evidence="1 6">Secreted</location>
    </subcellularLocation>
</comment>
<dbReference type="Pfam" id="PF13841">
    <property type="entry name" value="Defensin_beta_2"/>
    <property type="match status" value="1"/>
</dbReference>
<reference evidence="9" key="1">
    <citation type="submission" date="2023-06" db="EMBL/GenBank/DDBJ databases">
        <title>Reference genome for the Northern bat (Eptesicus nilssonii), a most northern bat species.</title>
        <authorList>
            <person name="Laine V.N."/>
            <person name="Pulliainen A.T."/>
            <person name="Lilley T.M."/>
        </authorList>
    </citation>
    <scope>NUCLEOTIDE SEQUENCE</scope>
    <source>
        <strain evidence="9">BLF_Eptnil</strain>
        <tissue evidence="9">Kidney</tissue>
    </source>
</reference>
<name>A0AA40I5Q8_CNENI</name>
<keyword evidence="3 6" id="KW-0964">Secreted</keyword>
<evidence type="ECO:0000256" key="1">
    <source>
        <dbReference type="ARBA" id="ARBA00004613"/>
    </source>
</evidence>
<evidence type="ECO:0000256" key="2">
    <source>
        <dbReference type="ARBA" id="ARBA00007371"/>
    </source>
</evidence>